<protein>
    <submittedName>
        <fullName evidence="1">Uncharacterized protein</fullName>
    </submittedName>
</protein>
<keyword evidence="2" id="KW-1185">Reference proteome</keyword>
<dbReference type="KEGG" id="step:IC006_0613"/>
<reference evidence="1 2" key="1">
    <citation type="journal article" date="2020" name="Int. J. Syst. Evol. Microbiol.">
        <title>Sulfuracidifex tepidarius gen. nov., sp. nov. and transfer of Sulfolobus metallicus Huber and Stetter 1992 to the genus Sulfuracidifex as Sulfuracidifex metallicus comb. nov.</title>
        <authorList>
            <person name="Itoh T."/>
            <person name="Miura T."/>
            <person name="Sakai H.D."/>
            <person name="Kato S."/>
            <person name="Ohkuma M."/>
            <person name="Takashina T."/>
        </authorList>
    </citation>
    <scope>NUCLEOTIDE SEQUENCE [LARGE SCALE GENOMIC DNA]</scope>
    <source>
        <strain evidence="1 2">IC-006</strain>
    </source>
</reference>
<dbReference type="AlphaFoldDB" id="A0A510DT38"/>
<proteinExistence type="predicted"/>
<evidence type="ECO:0000313" key="2">
    <source>
        <dbReference type="Proteomes" id="UP000322983"/>
    </source>
</evidence>
<sequence>MILSERTYKAIVIGFFLALITSISYNIQDNITHLDLLPSNVTILSNTVPQNGSLNTSFQEINSSQGINITSPTSSSNSEYYASYGSPVSMTLGFNGNLYIVHHGSSSIEIVSPSTMRPVSTISFPYSSYPTFVCYNPSLDEVIVTLSGTNQIAIISPNNQVRFVNTGNSPIAVAYDPVNHDFIVANTGEPNGSFFINDFINSSIYIYNQNFQLLKVISYGFEAPQTIAVSSNGDVFVGFESEDFVSVLNPEFECIKIINSSNDVDQLIYDNYDNTIYGSNLNGCIITINPSSLTSSCIENPLVNISFVMYNYYEKLFSIAALPGNQIVETNEQNSQLVIFSSNNIEFETNVSHPLYVIYDNLNDHIYLTNENNEVIEMTHSGGFEEALNMSS</sequence>
<gene>
    <name evidence="1" type="ORF">IC006_0613</name>
</gene>
<dbReference type="InterPro" id="IPR011042">
    <property type="entry name" value="6-blade_b-propeller_TolB-like"/>
</dbReference>
<organism evidence="1 2">
    <name type="scientific">Sulfuracidifex tepidarius</name>
    <dbReference type="NCBI Taxonomy" id="1294262"/>
    <lineage>
        <taxon>Archaea</taxon>
        <taxon>Thermoproteota</taxon>
        <taxon>Thermoprotei</taxon>
        <taxon>Sulfolobales</taxon>
        <taxon>Sulfolobaceae</taxon>
        <taxon>Sulfuracidifex</taxon>
    </lineage>
</organism>
<dbReference type="SUPFAM" id="SSF63829">
    <property type="entry name" value="Calcium-dependent phosphotriesterase"/>
    <property type="match status" value="1"/>
</dbReference>
<accession>A0A510DT38</accession>
<dbReference type="Proteomes" id="UP000322983">
    <property type="component" value="Chromosome"/>
</dbReference>
<dbReference type="EMBL" id="AP018929">
    <property type="protein sequence ID" value="BBG23329.1"/>
    <property type="molecule type" value="Genomic_DNA"/>
</dbReference>
<dbReference type="Gene3D" id="2.120.10.30">
    <property type="entry name" value="TolB, C-terminal domain"/>
    <property type="match status" value="2"/>
</dbReference>
<name>A0A510DT38_9CREN</name>
<evidence type="ECO:0000313" key="1">
    <source>
        <dbReference type="EMBL" id="BBG23329.1"/>
    </source>
</evidence>